<dbReference type="Pfam" id="PF11911">
    <property type="entry name" value="DUF3429"/>
    <property type="match status" value="1"/>
</dbReference>
<organism evidence="2 3">
    <name type="scientific">Roseicyclus persicicus</name>
    <dbReference type="NCBI Taxonomy" id="2650661"/>
    <lineage>
        <taxon>Bacteria</taxon>
        <taxon>Pseudomonadati</taxon>
        <taxon>Pseudomonadota</taxon>
        <taxon>Alphaproteobacteria</taxon>
        <taxon>Rhodobacterales</taxon>
        <taxon>Roseobacteraceae</taxon>
        <taxon>Roseicyclus</taxon>
    </lineage>
</organism>
<protein>
    <submittedName>
        <fullName evidence="2">DUF3429 domain-containing protein</fullName>
    </submittedName>
</protein>
<reference evidence="2 3" key="1">
    <citation type="submission" date="2020-04" db="EMBL/GenBank/DDBJ databases">
        <authorList>
            <person name="Yoon J."/>
        </authorList>
    </citation>
    <scope>NUCLEOTIDE SEQUENCE [LARGE SCALE GENOMIC DNA]</scope>
    <source>
        <strain evidence="2 3">KMU-115</strain>
    </source>
</reference>
<dbReference type="Proteomes" id="UP000526408">
    <property type="component" value="Unassembled WGS sequence"/>
</dbReference>
<proteinExistence type="predicted"/>
<dbReference type="AlphaFoldDB" id="A0A7X6JVS7"/>
<evidence type="ECO:0000256" key="1">
    <source>
        <dbReference type="SAM" id="Phobius"/>
    </source>
</evidence>
<dbReference type="PANTHER" id="PTHR15887:SF1">
    <property type="entry name" value="TRANSMEMBRANE PROTEIN 69"/>
    <property type="match status" value="1"/>
</dbReference>
<accession>A0A7X6JVS7</accession>
<keyword evidence="3" id="KW-1185">Reference proteome</keyword>
<gene>
    <name evidence="2" type="ORF">HCU73_00250</name>
</gene>
<feature type="transmembrane region" description="Helical" evidence="1">
    <location>
        <begin position="76"/>
        <end position="95"/>
    </location>
</feature>
<dbReference type="PANTHER" id="PTHR15887">
    <property type="entry name" value="TRANSMEMBRANE PROTEIN 69"/>
    <property type="match status" value="1"/>
</dbReference>
<evidence type="ECO:0000313" key="3">
    <source>
        <dbReference type="Proteomes" id="UP000526408"/>
    </source>
</evidence>
<keyword evidence="1" id="KW-1133">Transmembrane helix</keyword>
<name>A0A7X6JVS7_9RHOB</name>
<feature type="transmembrane region" description="Helical" evidence="1">
    <location>
        <begin position="101"/>
        <end position="119"/>
    </location>
</feature>
<dbReference type="EMBL" id="JAAZQQ010000001">
    <property type="protein sequence ID" value="NKX43005.1"/>
    <property type="molecule type" value="Genomic_DNA"/>
</dbReference>
<keyword evidence="1" id="KW-0472">Membrane</keyword>
<feature type="transmembrane region" description="Helical" evidence="1">
    <location>
        <begin position="46"/>
        <end position="67"/>
    </location>
</feature>
<comment type="caution">
    <text evidence="2">The sequence shown here is derived from an EMBL/GenBank/DDBJ whole genome shotgun (WGS) entry which is preliminary data.</text>
</comment>
<feature type="transmembrane region" description="Helical" evidence="1">
    <location>
        <begin position="131"/>
        <end position="148"/>
    </location>
</feature>
<dbReference type="RefSeq" id="WP_168621408.1">
    <property type="nucleotide sequence ID" value="NZ_JAAZQQ010000001.1"/>
</dbReference>
<dbReference type="InterPro" id="IPR021836">
    <property type="entry name" value="DUF3429"/>
</dbReference>
<sequence length="149" mass="15708">MTRIPTSALILGLAGLLPFLYGALTVLWPASAGLGRAWSPNHAGPALLQIYGIVILCFMAGVIWGFATRAEGRRATLFYALSVLPAIFVFLTAFAEPRASLVMLIAGFVSLLAIDAAAMRDGLAPAWWLRLRLLLTAVVVACLAVGALA</sequence>
<keyword evidence="1" id="KW-0812">Transmembrane</keyword>
<evidence type="ECO:0000313" key="2">
    <source>
        <dbReference type="EMBL" id="NKX43005.1"/>
    </source>
</evidence>